<keyword evidence="2" id="KW-1185">Reference proteome</keyword>
<comment type="caution">
    <text evidence="1">The sequence shown here is derived from an EMBL/GenBank/DDBJ whole genome shotgun (WGS) entry which is preliminary data.</text>
</comment>
<sequence length="160" mass="18524">MKKTFGILVLFIMIISLIACSKETVKIKEEDVLNFVKDYKAEQYNIKDPSNPPSGIEIGEKVKGFFSDEEFEKQMANRVFQIAPDIAKKTNKSIELEDVKLEKEKENEDGTINYKYTLILKFYDDKASDVIEKKGELTIEGLKIIRDWEERTTKIGNEVF</sequence>
<dbReference type="RefSeq" id="WP_213103876.1">
    <property type="nucleotide sequence ID" value="NZ_JAGYPM010000004.1"/>
</dbReference>
<dbReference type="EMBL" id="JAGYPM010000004">
    <property type="protein sequence ID" value="MBS4192479.1"/>
    <property type="molecule type" value="Genomic_DNA"/>
</dbReference>
<organism evidence="1 2">
    <name type="scientific">Cytobacillus citreus</name>
    <dbReference type="NCBI Taxonomy" id="2833586"/>
    <lineage>
        <taxon>Bacteria</taxon>
        <taxon>Bacillati</taxon>
        <taxon>Bacillota</taxon>
        <taxon>Bacilli</taxon>
        <taxon>Bacillales</taxon>
        <taxon>Bacillaceae</taxon>
        <taxon>Cytobacillus</taxon>
    </lineage>
</organism>
<dbReference type="PROSITE" id="PS51257">
    <property type="entry name" value="PROKAR_LIPOPROTEIN"/>
    <property type="match status" value="1"/>
</dbReference>
<gene>
    <name evidence="1" type="ORF">KHA94_20190</name>
</gene>
<reference evidence="1 2" key="1">
    <citation type="submission" date="2021-05" db="EMBL/GenBank/DDBJ databases">
        <title>Novel Bacillus species.</title>
        <authorList>
            <person name="Liu G."/>
        </authorList>
    </citation>
    <scope>NUCLEOTIDE SEQUENCE [LARGE SCALE GENOMIC DNA]</scope>
    <source>
        <strain evidence="1 2">FJAT-49705</strain>
    </source>
</reference>
<dbReference type="Proteomes" id="UP000681027">
    <property type="component" value="Unassembled WGS sequence"/>
</dbReference>
<proteinExistence type="predicted"/>
<accession>A0ABS5NYL1</accession>
<evidence type="ECO:0000313" key="2">
    <source>
        <dbReference type="Proteomes" id="UP000681027"/>
    </source>
</evidence>
<evidence type="ECO:0008006" key="3">
    <source>
        <dbReference type="Google" id="ProtNLM"/>
    </source>
</evidence>
<evidence type="ECO:0000313" key="1">
    <source>
        <dbReference type="EMBL" id="MBS4192479.1"/>
    </source>
</evidence>
<name>A0ABS5NYL1_9BACI</name>
<protein>
    <recommendedName>
        <fullName evidence="3">Lipoprotein</fullName>
    </recommendedName>
</protein>